<dbReference type="SUPFAM" id="SSF56672">
    <property type="entry name" value="DNA/RNA polymerases"/>
    <property type="match status" value="1"/>
</dbReference>
<evidence type="ECO:0000256" key="2">
    <source>
        <dbReference type="ARBA" id="ARBA00022695"/>
    </source>
</evidence>
<gene>
    <name evidence="8" type="primary">Ervk6_0</name>
    <name evidence="8" type="ORF">SERLUN_R15516</name>
</gene>
<evidence type="ECO:0000313" key="8">
    <source>
        <dbReference type="EMBL" id="NXM72187.1"/>
    </source>
</evidence>
<evidence type="ECO:0000256" key="6">
    <source>
        <dbReference type="ARBA" id="ARBA00022918"/>
    </source>
</evidence>
<dbReference type="PANTHER" id="PTHR41694">
    <property type="entry name" value="ENDOGENOUS RETROVIRUS GROUP K MEMBER POL PROTEIN"/>
    <property type="match status" value="1"/>
</dbReference>
<accession>A0A7L1D5H0</accession>
<evidence type="ECO:0000256" key="5">
    <source>
        <dbReference type="ARBA" id="ARBA00022801"/>
    </source>
</evidence>
<keyword evidence="9" id="KW-1185">Reference proteome</keyword>
<keyword evidence="3" id="KW-0540">Nuclease</keyword>
<keyword evidence="2" id="KW-0548">Nucleotidyltransferase</keyword>
<dbReference type="InterPro" id="IPR010661">
    <property type="entry name" value="RVT_thumb"/>
</dbReference>
<evidence type="ECO:0000313" key="9">
    <source>
        <dbReference type="Proteomes" id="UP000553648"/>
    </source>
</evidence>
<dbReference type="GO" id="GO:0003964">
    <property type="term" value="F:RNA-directed DNA polymerase activity"/>
    <property type="evidence" value="ECO:0007669"/>
    <property type="project" value="UniProtKB-KW"/>
</dbReference>
<feature type="domain" description="Reverse transcriptase thumb" evidence="7">
    <location>
        <begin position="4"/>
        <end position="53"/>
    </location>
</feature>
<reference evidence="8 9" key="1">
    <citation type="submission" date="2019-09" db="EMBL/GenBank/DDBJ databases">
        <title>Bird 10,000 Genomes (B10K) Project - Family phase.</title>
        <authorList>
            <person name="Zhang G."/>
        </authorList>
    </citation>
    <scope>NUCLEOTIDE SEQUENCE [LARGE SCALE GENOMIC DNA]</scope>
    <source>
        <strain evidence="8">B10K-DU-002-03</strain>
        <tissue evidence="8">Muscle</tissue>
    </source>
</reference>
<organism evidence="8 9">
    <name type="scientific">Serilophus lunatus</name>
    <name type="common">silver-breasted broadbill</name>
    <dbReference type="NCBI Taxonomy" id="239386"/>
    <lineage>
        <taxon>Eukaryota</taxon>
        <taxon>Metazoa</taxon>
        <taxon>Chordata</taxon>
        <taxon>Craniata</taxon>
        <taxon>Vertebrata</taxon>
        <taxon>Euteleostomi</taxon>
        <taxon>Archelosauria</taxon>
        <taxon>Archosauria</taxon>
        <taxon>Dinosauria</taxon>
        <taxon>Saurischia</taxon>
        <taxon>Theropoda</taxon>
        <taxon>Coelurosauria</taxon>
        <taxon>Aves</taxon>
        <taxon>Neognathae</taxon>
        <taxon>Neoaves</taxon>
        <taxon>Telluraves</taxon>
        <taxon>Australaves</taxon>
        <taxon>Passeriformes</taxon>
        <taxon>Eurylaimidae</taxon>
        <taxon>Serilophus</taxon>
    </lineage>
</organism>
<comment type="caution">
    <text evidence="8">The sequence shown here is derived from an EMBL/GenBank/DDBJ whole genome shotgun (WGS) entry which is preliminary data.</text>
</comment>
<evidence type="ECO:0000256" key="4">
    <source>
        <dbReference type="ARBA" id="ARBA00022759"/>
    </source>
</evidence>
<name>A0A7L1D5H0_9PASS</name>
<protein>
    <submittedName>
        <fullName evidence="8">POK6 protein</fullName>
    </submittedName>
</protein>
<dbReference type="InterPro" id="IPR043502">
    <property type="entry name" value="DNA/RNA_pol_sf"/>
</dbReference>
<sequence length="54" mass="6045">IIQPQPVHISRKVSTLNDTQKLLGTINWLRPYLGLMTTQLSPLFVLLKGDADLS</sequence>
<keyword evidence="5" id="KW-0378">Hydrolase</keyword>
<keyword evidence="4" id="KW-0255">Endonuclease</keyword>
<proteinExistence type="predicted"/>
<dbReference type="AlphaFoldDB" id="A0A7L1D5H0"/>
<dbReference type="GO" id="GO:0004519">
    <property type="term" value="F:endonuclease activity"/>
    <property type="evidence" value="ECO:0007669"/>
    <property type="project" value="UniProtKB-KW"/>
</dbReference>
<dbReference type="EMBL" id="VXBA01003156">
    <property type="protein sequence ID" value="NXM72187.1"/>
    <property type="molecule type" value="Genomic_DNA"/>
</dbReference>
<evidence type="ECO:0000256" key="1">
    <source>
        <dbReference type="ARBA" id="ARBA00022679"/>
    </source>
</evidence>
<dbReference type="Proteomes" id="UP000553648">
    <property type="component" value="Unassembled WGS sequence"/>
</dbReference>
<dbReference type="OrthoDB" id="422540at2759"/>
<feature type="non-terminal residue" evidence="8">
    <location>
        <position position="54"/>
    </location>
</feature>
<feature type="non-terminal residue" evidence="8">
    <location>
        <position position="1"/>
    </location>
</feature>
<keyword evidence="1" id="KW-0808">Transferase</keyword>
<dbReference type="Gene3D" id="3.30.70.270">
    <property type="match status" value="1"/>
</dbReference>
<dbReference type="GO" id="GO:0035613">
    <property type="term" value="F:RNA stem-loop binding"/>
    <property type="evidence" value="ECO:0007669"/>
    <property type="project" value="TreeGrafter"/>
</dbReference>
<dbReference type="InterPro" id="IPR043128">
    <property type="entry name" value="Rev_trsase/Diguanyl_cyclase"/>
</dbReference>
<keyword evidence="6" id="KW-0695">RNA-directed DNA polymerase</keyword>
<dbReference type="Pfam" id="PF06817">
    <property type="entry name" value="RVT_thumb"/>
    <property type="match status" value="1"/>
</dbReference>
<evidence type="ECO:0000259" key="7">
    <source>
        <dbReference type="Pfam" id="PF06817"/>
    </source>
</evidence>
<evidence type="ECO:0000256" key="3">
    <source>
        <dbReference type="ARBA" id="ARBA00022722"/>
    </source>
</evidence>
<dbReference type="GO" id="GO:0016787">
    <property type="term" value="F:hydrolase activity"/>
    <property type="evidence" value="ECO:0007669"/>
    <property type="project" value="UniProtKB-KW"/>
</dbReference>
<dbReference type="PANTHER" id="PTHR41694:SF3">
    <property type="entry name" value="RNA-DIRECTED DNA POLYMERASE-RELATED"/>
    <property type="match status" value="1"/>
</dbReference>